<reference evidence="1 2" key="1">
    <citation type="submission" date="2015-09" db="EMBL/GenBank/DDBJ databases">
        <title>Draft Genome Sequence of Bradyrhizobium manausense Strain BR 3351T, a Novel Symbiotic Nitrogen-Fixing Alphaproteobacterium Isolated from Brazilian Amazon Rain Forest.</title>
        <authorList>
            <person name="De Araujo J.L."/>
            <person name="Zilli J.E."/>
        </authorList>
    </citation>
    <scope>NUCLEOTIDE SEQUENCE [LARGE SCALE GENOMIC DNA]</scope>
    <source>
        <strain evidence="1 2">BR3351</strain>
    </source>
</reference>
<proteinExistence type="predicted"/>
<dbReference type="STRING" id="989370.AOQ71_02955"/>
<comment type="caution">
    <text evidence="1">The sequence shown here is derived from an EMBL/GenBank/DDBJ whole genome shotgun (WGS) entry which is preliminary data.</text>
</comment>
<gene>
    <name evidence="1" type="ORF">AOQ71_02955</name>
</gene>
<accession>A0A0R3E4U5</accession>
<name>A0A0R3E4U5_9BRAD</name>
<protein>
    <submittedName>
        <fullName evidence="1">Uncharacterized protein</fullName>
    </submittedName>
</protein>
<dbReference type="EMBL" id="LJYG01000016">
    <property type="protein sequence ID" value="KRQ17169.1"/>
    <property type="molecule type" value="Genomic_DNA"/>
</dbReference>
<keyword evidence="2" id="KW-1185">Reference proteome</keyword>
<dbReference type="AlphaFoldDB" id="A0A0R3E4U5"/>
<dbReference type="Proteomes" id="UP000051936">
    <property type="component" value="Unassembled WGS sequence"/>
</dbReference>
<organism evidence="1 2">
    <name type="scientific">Bradyrhizobium manausense</name>
    <dbReference type="NCBI Taxonomy" id="989370"/>
    <lineage>
        <taxon>Bacteria</taxon>
        <taxon>Pseudomonadati</taxon>
        <taxon>Pseudomonadota</taxon>
        <taxon>Alphaproteobacteria</taxon>
        <taxon>Hyphomicrobiales</taxon>
        <taxon>Nitrobacteraceae</taxon>
        <taxon>Bradyrhizobium</taxon>
    </lineage>
</organism>
<evidence type="ECO:0000313" key="1">
    <source>
        <dbReference type="EMBL" id="KRQ17169.1"/>
    </source>
</evidence>
<sequence length="446" mass="51892">MPFTLHGFRLTTPKLSRHKLVYSANQRGVVSDKLEAFVPNLNTRLMDRDGNSFVYLGIVQSPYLTQHVNPARTDFDFASGDDAEVDQTSLFDDEIKRSEIRDESLKYIEADLREAIQSINEVKEEKLRNYVKSDAPQYKILMKYTPEFIDKISPNATKPDMETALHRELYQREVKMKAEGSRIIKEAEKVDDYDAYHKRLSAFMEDYNELGTSALAQYIMHRRIILEFLERAISLGEGDKRYPLEKVVHQLVFPMRATSEEIPYHEQNLWMIDERLTYHTFLASDKQLRSLENPESGSQKRPDLFIYDQKLVYGEGDHPINSITILEFKRPERDDYSQDDNPVIQSLELVDSIRSGEFKDAKGRRISVANEKIPAFCYVISDITPTLKRVLKTIDATPTPDNQGYYGFHKTYSAYYEVIDYNKLLGDAKKRNRIFFDKLNVLQNNT</sequence>
<evidence type="ECO:0000313" key="2">
    <source>
        <dbReference type="Proteomes" id="UP000051936"/>
    </source>
</evidence>